<feature type="transmembrane region" description="Helical" evidence="2">
    <location>
        <begin position="72"/>
        <end position="95"/>
    </location>
</feature>
<dbReference type="AlphaFoldDB" id="A0A380PAX6"/>
<reference evidence="3 4" key="1">
    <citation type="submission" date="2018-06" db="EMBL/GenBank/DDBJ databases">
        <authorList>
            <consortium name="Pathogen Informatics"/>
            <person name="Doyle S."/>
        </authorList>
    </citation>
    <scope>NUCLEOTIDE SEQUENCE [LARGE SCALE GENOMIC DNA]</scope>
    <source>
        <strain evidence="3 4">NCTC7807</strain>
    </source>
</reference>
<protein>
    <submittedName>
        <fullName evidence="3">Integral membrane protein</fullName>
    </submittedName>
</protein>
<keyword evidence="2" id="KW-0472">Membrane</keyword>
<evidence type="ECO:0000313" key="4">
    <source>
        <dbReference type="Proteomes" id="UP000254150"/>
    </source>
</evidence>
<feature type="region of interest" description="Disordered" evidence="1">
    <location>
        <begin position="1"/>
        <end position="58"/>
    </location>
</feature>
<proteinExistence type="predicted"/>
<evidence type="ECO:0000256" key="2">
    <source>
        <dbReference type="SAM" id="Phobius"/>
    </source>
</evidence>
<sequence>MSFGDPNNPYGPPPQGQPGGYGTPQGQPGYGYPQGGQPGQPGYGYPQQPAYPGGPGGGFPTEMPGLLQTARVLLFVVGGIQSIAGLFAAFAGAFAGDVGDAVSESGSGLGPDNPFAAEGAAISMGAGVIIVLAVVALAFAALSITLGAKFSKGGQGIRITTIVYGALGGLFGIWGLIGALDLGSNGFTFLYILWTAISGIWIAAMVTEDGRAWFNRPRY</sequence>
<dbReference type="EMBL" id="UHID01000009">
    <property type="protein sequence ID" value="SUP62235.1"/>
    <property type="molecule type" value="Genomic_DNA"/>
</dbReference>
<name>A0A380PAX6_STRGR</name>
<feature type="transmembrane region" description="Helical" evidence="2">
    <location>
        <begin position="115"/>
        <end position="144"/>
    </location>
</feature>
<evidence type="ECO:0000313" key="3">
    <source>
        <dbReference type="EMBL" id="SUP62235.1"/>
    </source>
</evidence>
<keyword evidence="2" id="KW-0812">Transmembrane</keyword>
<feature type="compositionally biased region" description="Gly residues" evidence="1">
    <location>
        <begin position="17"/>
        <end position="42"/>
    </location>
</feature>
<gene>
    <name evidence="3" type="ORF">NCTC7807_05400</name>
</gene>
<dbReference type="RefSeq" id="WP_115069765.1">
    <property type="nucleotide sequence ID" value="NZ_UHID01000009.1"/>
</dbReference>
<evidence type="ECO:0000256" key="1">
    <source>
        <dbReference type="SAM" id="MobiDB-lite"/>
    </source>
</evidence>
<accession>A0A380PAX6</accession>
<dbReference type="Proteomes" id="UP000254150">
    <property type="component" value="Unassembled WGS sequence"/>
</dbReference>
<keyword evidence="2" id="KW-1133">Transmembrane helix</keyword>
<feature type="transmembrane region" description="Helical" evidence="2">
    <location>
        <begin position="156"/>
        <end position="177"/>
    </location>
</feature>
<feature type="transmembrane region" description="Helical" evidence="2">
    <location>
        <begin position="189"/>
        <end position="207"/>
    </location>
</feature>
<organism evidence="3 4">
    <name type="scientific">Streptomyces griseus</name>
    <dbReference type="NCBI Taxonomy" id="1911"/>
    <lineage>
        <taxon>Bacteria</taxon>
        <taxon>Bacillati</taxon>
        <taxon>Actinomycetota</taxon>
        <taxon>Actinomycetes</taxon>
        <taxon>Kitasatosporales</taxon>
        <taxon>Streptomycetaceae</taxon>
        <taxon>Streptomyces</taxon>
    </lineage>
</organism>